<comment type="subcellular location">
    <subcellularLocation>
        <location evidence="1 3">Nucleus</location>
    </subcellularLocation>
</comment>
<evidence type="ECO:0000256" key="3">
    <source>
        <dbReference type="PROSITE-ProRule" id="PRU00649"/>
    </source>
</evidence>
<keyword evidence="6" id="KW-0648">Protein biosynthesis</keyword>
<dbReference type="SMART" id="SM00509">
    <property type="entry name" value="TFS2N"/>
    <property type="match status" value="1"/>
</dbReference>
<dbReference type="Gene3D" id="1.10.472.30">
    <property type="entry name" value="Transcription elongation factor S-II, central domain"/>
    <property type="match status" value="1"/>
</dbReference>
<dbReference type="InterPro" id="IPR035441">
    <property type="entry name" value="TFIIS/LEDGF_dom_sf"/>
</dbReference>
<feature type="domain" description="TFIIS central" evidence="5">
    <location>
        <begin position="133"/>
        <end position="213"/>
    </location>
</feature>
<dbReference type="PROSITE" id="PS51319">
    <property type="entry name" value="TFIIS_N"/>
    <property type="match status" value="1"/>
</dbReference>
<keyword evidence="2 3" id="KW-0539">Nucleus</keyword>
<dbReference type="AlphaFoldDB" id="A0A2B4SVN8"/>
<evidence type="ECO:0000259" key="5">
    <source>
        <dbReference type="PROSITE" id="PS51321"/>
    </source>
</evidence>
<accession>A0A2B4SVN8</accession>
<gene>
    <name evidence="6" type="primary">tceanc2</name>
    <name evidence="6" type="ORF">AWC38_SpisGene1964</name>
</gene>
<evidence type="ECO:0000256" key="1">
    <source>
        <dbReference type="ARBA" id="ARBA00004123"/>
    </source>
</evidence>
<dbReference type="Pfam" id="PF08711">
    <property type="entry name" value="Med26"/>
    <property type="match status" value="1"/>
</dbReference>
<dbReference type="Pfam" id="PF07500">
    <property type="entry name" value="TFIIS_M"/>
    <property type="match status" value="1"/>
</dbReference>
<sequence>MDKFVIRTKRSPKPERKITETANRKKQSTIESLASVVVVEEIQRLKLELENEVSTSETILSALKGLGAKNLSKEVLMSTKIGHTVNRLRRQGSTEEIRQQAKVVFRRWRRFVRDLEKEKPLIEVHCDKKTEVLRGKGRQLIADALQMTPSEHLPELIERTVFHTFGRLINNTYKRRMRSLVFTLKHRGTIREKVMSGEISVKKLVSSPVEQLT</sequence>
<dbReference type="InterPro" id="IPR017923">
    <property type="entry name" value="TFIIS_N"/>
</dbReference>
<dbReference type="SUPFAM" id="SSF47676">
    <property type="entry name" value="Conserved domain common to transcription factors TFIIS, elongin A, CRSP70"/>
    <property type="match status" value="1"/>
</dbReference>
<dbReference type="GO" id="GO:0006351">
    <property type="term" value="P:DNA-templated transcription"/>
    <property type="evidence" value="ECO:0007669"/>
    <property type="project" value="InterPro"/>
</dbReference>
<dbReference type="OrthoDB" id="44867at2759"/>
<dbReference type="GO" id="GO:0005634">
    <property type="term" value="C:nucleus"/>
    <property type="evidence" value="ECO:0007669"/>
    <property type="project" value="UniProtKB-SubCell"/>
</dbReference>
<dbReference type="STRING" id="50429.A0A2B4SVN8"/>
<comment type="caution">
    <text evidence="6">The sequence shown here is derived from an EMBL/GenBank/DDBJ whole genome shotgun (WGS) entry which is preliminary data.</text>
</comment>
<proteinExistence type="predicted"/>
<evidence type="ECO:0000313" key="6">
    <source>
        <dbReference type="EMBL" id="PFX33153.1"/>
    </source>
</evidence>
<dbReference type="Proteomes" id="UP000225706">
    <property type="component" value="Unassembled WGS sequence"/>
</dbReference>
<keyword evidence="6" id="KW-0251">Elongation factor</keyword>
<dbReference type="PROSITE" id="PS51321">
    <property type="entry name" value="TFIIS_CENTRAL"/>
    <property type="match status" value="1"/>
</dbReference>
<keyword evidence="7" id="KW-1185">Reference proteome</keyword>
<protein>
    <submittedName>
        <fullName evidence="6">Transcription elongation factor A N-terminal and central domain-containing protein 2</fullName>
    </submittedName>
</protein>
<feature type="domain" description="TFIIS N-terminal" evidence="4">
    <location>
        <begin position="40"/>
        <end position="115"/>
    </location>
</feature>
<evidence type="ECO:0000313" key="7">
    <source>
        <dbReference type="Proteomes" id="UP000225706"/>
    </source>
</evidence>
<dbReference type="InterPro" id="IPR003617">
    <property type="entry name" value="TFIIS/CRSP70_N_sub"/>
</dbReference>
<dbReference type="EMBL" id="LSMT01000015">
    <property type="protein sequence ID" value="PFX33153.1"/>
    <property type="molecule type" value="Genomic_DNA"/>
</dbReference>
<dbReference type="PANTHER" id="PTHR11477:SF14">
    <property type="entry name" value="TRANSCRIPTION ELONGATION FACTOR A N-TERMINAL AND CENTRAL DOMAIN-CONTAINING PROTEIN 2"/>
    <property type="match status" value="1"/>
</dbReference>
<dbReference type="InterPro" id="IPR003618">
    <property type="entry name" value="TFIIS_cen_dom"/>
</dbReference>
<evidence type="ECO:0000256" key="2">
    <source>
        <dbReference type="ARBA" id="ARBA00023242"/>
    </source>
</evidence>
<organism evidence="6 7">
    <name type="scientific">Stylophora pistillata</name>
    <name type="common">Smooth cauliflower coral</name>
    <dbReference type="NCBI Taxonomy" id="50429"/>
    <lineage>
        <taxon>Eukaryota</taxon>
        <taxon>Metazoa</taxon>
        <taxon>Cnidaria</taxon>
        <taxon>Anthozoa</taxon>
        <taxon>Hexacorallia</taxon>
        <taxon>Scleractinia</taxon>
        <taxon>Astrocoeniina</taxon>
        <taxon>Pocilloporidae</taxon>
        <taxon>Stylophora</taxon>
    </lineage>
</organism>
<dbReference type="SUPFAM" id="SSF46942">
    <property type="entry name" value="Elongation factor TFIIS domain 2"/>
    <property type="match status" value="1"/>
</dbReference>
<reference evidence="7" key="1">
    <citation type="journal article" date="2017" name="bioRxiv">
        <title>Comparative analysis of the genomes of Stylophora pistillata and Acropora digitifera provides evidence for extensive differences between species of corals.</title>
        <authorList>
            <person name="Voolstra C.R."/>
            <person name="Li Y."/>
            <person name="Liew Y.J."/>
            <person name="Baumgarten S."/>
            <person name="Zoccola D."/>
            <person name="Flot J.-F."/>
            <person name="Tambutte S."/>
            <person name="Allemand D."/>
            <person name="Aranda M."/>
        </authorList>
    </citation>
    <scope>NUCLEOTIDE SEQUENCE [LARGE SCALE GENOMIC DNA]</scope>
</reference>
<name>A0A2B4SVN8_STYPI</name>
<evidence type="ECO:0000259" key="4">
    <source>
        <dbReference type="PROSITE" id="PS51319"/>
    </source>
</evidence>
<dbReference type="Gene3D" id="1.20.930.10">
    <property type="entry name" value="Conserved domain common to transcription factors TFIIS, elongin A, CRSP70"/>
    <property type="match status" value="1"/>
</dbReference>
<dbReference type="GO" id="GO:0003746">
    <property type="term" value="F:translation elongation factor activity"/>
    <property type="evidence" value="ECO:0007669"/>
    <property type="project" value="UniProtKB-KW"/>
</dbReference>
<dbReference type="PANTHER" id="PTHR11477">
    <property type="entry name" value="TRANSCRIPTION FACTOR S-II ZINC FINGER DOMAIN-CONTAINING PROTEIN"/>
    <property type="match status" value="1"/>
</dbReference>
<dbReference type="InterPro" id="IPR036575">
    <property type="entry name" value="TFIIS_cen_dom_sf"/>
</dbReference>